<dbReference type="AlphaFoldDB" id="A0A6J4MKE1"/>
<organism evidence="3">
    <name type="scientific">uncultured Nocardioidaceae bacterium</name>
    <dbReference type="NCBI Taxonomy" id="253824"/>
    <lineage>
        <taxon>Bacteria</taxon>
        <taxon>Bacillati</taxon>
        <taxon>Actinomycetota</taxon>
        <taxon>Actinomycetes</taxon>
        <taxon>Propionibacteriales</taxon>
        <taxon>Nocardioidaceae</taxon>
        <taxon>environmental samples</taxon>
    </lineage>
</organism>
<proteinExistence type="inferred from homology"/>
<dbReference type="Pfam" id="PF03816">
    <property type="entry name" value="LytR_cpsA_psr"/>
    <property type="match status" value="1"/>
</dbReference>
<evidence type="ECO:0000259" key="2">
    <source>
        <dbReference type="Pfam" id="PF03816"/>
    </source>
</evidence>
<accession>A0A6J4MKE1</accession>
<dbReference type="PANTHER" id="PTHR33392:SF6">
    <property type="entry name" value="POLYISOPRENYL-TEICHOIC ACID--PEPTIDOGLYCAN TEICHOIC ACID TRANSFERASE TAGU"/>
    <property type="match status" value="1"/>
</dbReference>
<reference evidence="3" key="1">
    <citation type="submission" date="2020-02" db="EMBL/GenBank/DDBJ databases">
        <authorList>
            <person name="Meier V. D."/>
        </authorList>
    </citation>
    <scope>NUCLEOTIDE SEQUENCE</scope>
    <source>
        <strain evidence="3">AVDCRST_MAG72</strain>
    </source>
</reference>
<dbReference type="NCBIfam" id="TIGR00350">
    <property type="entry name" value="lytR_cpsA_psr"/>
    <property type="match status" value="1"/>
</dbReference>
<dbReference type="Gene3D" id="3.40.630.190">
    <property type="entry name" value="LCP protein"/>
    <property type="match status" value="1"/>
</dbReference>
<evidence type="ECO:0000313" key="3">
    <source>
        <dbReference type="EMBL" id="CAA9359560.1"/>
    </source>
</evidence>
<protein>
    <submittedName>
        <fullName evidence="3">Cell envelope-associated transcriptional attenuator LytR-CpsA-Psr, subfamily A1</fullName>
    </submittedName>
</protein>
<dbReference type="EMBL" id="CADCUJ010000089">
    <property type="protein sequence ID" value="CAA9359560.1"/>
    <property type="molecule type" value="Genomic_DNA"/>
</dbReference>
<sequence length="311" mass="32881">MSGGSVSGRAGRLGRVRRLVALAVVLAVTVLVVPPAALREAPASLVKVESAQGVDHEPHVLWVLLLGSDARPGTPVLRGFADAVQLVGINTETGAATAIGIPRDSYVEIPGHGRNKINTSMVIGGPQLMARSVANMVGIAPDYVFTTGFMGFIELIKSIGGITVTSQHAFTDPLMPGGFRVGRNELRRGVQALVFTRTRKSLPRGDFDRSANQQRALRGILAKVRGNVDKPGFIERGVLSVVRNLDTNLPPSELFRLAHAATRVEPGRFRSCVITGGVGYVGAASVVFPDIAQARSIARRARPDATLEGGC</sequence>
<dbReference type="PANTHER" id="PTHR33392">
    <property type="entry name" value="POLYISOPRENYL-TEICHOIC ACID--PEPTIDOGLYCAN TEICHOIC ACID TRANSFERASE TAGU"/>
    <property type="match status" value="1"/>
</dbReference>
<dbReference type="InterPro" id="IPR050922">
    <property type="entry name" value="LytR/CpsA/Psr_CW_biosynth"/>
</dbReference>
<comment type="similarity">
    <text evidence="1">Belongs to the LytR/CpsA/Psr (LCP) family.</text>
</comment>
<feature type="domain" description="Cell envelope-related transcriptional attenuator" evidence="2">
    <location>
        <begin position="81"/>
        <end position="224"/>
    </location>
</feature>
<gene>
    <name evidence="3" type="ORF">AVDCRST_MAG72-2141</name>
</gene>
<dbReference type="InterPro" id="IPR004474">
    <property type="entry name" value="LytR_CpsA_psr"/>
</dbReference>
<evidence type="ECO:0000256" key="1">
    <source>
        <dbReference type="ARBA" id="ARBA00006068"/>
    </source>
</evidence>
<name>A0A6J4MKE1_9ACTN</name>